<evidence type="ECO:0008006" key="4">
    <source>
        <dbReference type="Google" id="ProtNLM"/>
    </source>
</evidence>
<dbReference type="EMBL" id="SZZH01000009">
    <property type="protein sequence ID" value="TKV55970.1"/>
    <property type="molecule type" value="Genomic_DNA"/>
</dbReference>
<evidence type="ECO:0000313" key="3">
    <source>
        <dbReference type="Proteomes" id="UP000306985"/>
    </source>
</evidence>
<gene>
    <name evidence="2" type="ORF">FDO65_21755</name>
</gene>
<reference evidence="2 3" key="1">
    <citation type="submission" date="2019-05" db="EMBL/GenBank/DDBJ databases">
        <title>Nakamurella sp. N5BH11, whole genome shotgun sequence.</title>
        <authorList>
            <person name="Tuo L."/>
        </authorList>
    </citation>
    <scope>NUCLEOTIDE SEQUENCE [LARGE SCALE GENOMIC DNA]</scope>
    <source>
        <strain evidence="2 3">N5BH11</strain>
    </source>
</reference>
<keyword evidence="1" id="KW-0812">Transmembrane</keyword>
<proteinExistence type="predicted"/>
<comment type="caution">
    <text evidence="2">The sequence shown here is derived from an EMBL/GenBank/DDBJ whole genome shotgun (WGS) entry which is preliminary data.</text>
</comment>
<sequence>MTLVNVERIKLFSTRSPYWCLVAIAAVALLFALLIALVDNGSAAIPALALQGVNLGMYVFMVLAALTVTTEYRFGTIRSTFLAAPNRTAVLVAKTALVVVLGAVVGLLAALAAFFLTKALAKEPPAPLVLSSAADWREVAGHAALFAIAGVIAVAVGTLLRQTAGAVALLLLWPLIVESLFGLIPTVGEKVGPWLPFRSASAFVSPTESVRGFSFDPSGPSPLQGLLVFAATAVVLWVVAALVVNRRDA</sequence>
<accession>A0A4U6Q6T2</accession>
<keyword evidence="3" id="KW-1185">Reference proteome</keyword>
<evidence type="ECO:0000256" key="1">
    <source>
        <dbReference type="SAM" id="Phobius"/>
    </source>
</evidence>
<organism evidence="2 3">
    <name type="scientific">Nakamurella flava</name>
    <dbReference type="NCBI Taxonomy" id="2576308"/>
    <lineage>
        <taxon>Bacteria</taxon>
        <taxon>Bacillati</taxon>
        <taxon>Actinomycetota</taxon>
        <taxon>Actinomycetes</taxon>
        <taxon>Nakamurellales</taxon>
        <taxon>Nakamurellaceae</taxon>
        <taxon>Nakamurella</taxon>
    </lineage>
</organism>
<feature type="transmembrane region" description="Helical" evidence="1">
    <location>
        <begin position="89"/>
        <end position="116"/>
    </location>
</feature>
<evidence type="ECO:0000313" key="2">
    <source>
        <dbReference type="EMBL" id="TKV55970.1"/>
    </source>
</evidence>
<dbReference type="Proteomes" id="UP000306985">
    <property type="component" value="Unassembled WGS sequence"/>
</dbReference>
<feature type="transmembrane region" description="Helical" evidence="1">
    <location>
        <begin position="167"/>
        <end position="188"/>
    </location>
</feature>
<dbReference type="AlphaFoldDB" id="A0A4U6Q6T2"/>
<feature type="transmembrane region" description="Helical" evidence="1">
    <location>
        <begin position="139"/>
        <end position="160"/>
    </location>
</feature>
<protein>
    <recommendedName>
        <fullName evidence="4">ABC transporter permease</fullName>
    </recommendedName>
</protein>
<feature type="transmembrane region" description="Helical" evidence="1">
    <location>
        <begin position="18"/>
        <end position="38"/>
    </location>
</feature>
<name>A0A4U6Q6T2_9ACTN</name>
<feature type="transmembrane region" description="Helical" evidence="1">
    <location>
        <begin position="44"/>
        <end position="68"/>
    </location>
</feature>
<keyword evidence="1" id="KW-1133">Transmembrane helix</keyword>
<dbReference type="OrthoDB" id="4336046at2"/>
<dbReference type="RefSeq" id="WP_137451863.1">
    <property type="nucleotide sequence ID" value="NZ_SZZH01000009.1"/>
</dbReference>
<feature type="transmembrane region" description="Helical" evidence="1">
    <location>
        <begin position="223"/>
        <end position="244"/>
    </location>
</feature>
<keyword evidence="1" id="KW-0472">Membrane</keyword>